<gene>
    <name evidence="3" type="ORF">SAMN05444008_102302</name>
</gene>
<feature type="domain" description="Outer membrane protein beta-barrel" evidence="2">
    <location>
        <begin position="21"/>
        <end position="174"/>
    </location>
</feature>
<sequence length="196" mass="21336">MKIKLSVIALFVLLSNAAMAQLTAGVKAGANITKVDGKSFKQEFRYGYQLGGFAMIGLGDKFALQPEVLYTQTQTRVDSNFRNIYQSAFQEVKDGDVKLNYLTIPIMLNYKFIGNLVSLQAGPQFGVLLNKDKNLLENGKSAFSGGDFSMAGGLQVKVSKAVVSGRYVVGLKNINDLGDQNKWRNQAIQISVGLAL</sequence>
<dbReference type="EMBL" id="FQUO01000002">
    <property type="protein sequence ID" value="SHE69606.1"/>
    <property type="molecule type" value="Genomic_DNA"/>
</dbReference>
<dbReference type="InterPro" id="IPR025665">
    <property type="entry name" value="Beta-barrel_OMP_2"/>
</dbReference>
<dbReference type="Proteomes" id="UP000184368">
    <property type="component" value="Unassembled WGS sequence"/>
</dbReference>
<proteinExistence type="predicted"/>
<dbReference type="RefSeq" id="WP_073040028.1">
    <property type="nucleotide sequence ID" value="NZ_FQUO01000002.1"/>
</dbReference>
<name>A0A1M4VKL8_9BACT</name>
<organism evidence="3 4">
    <name type="scientific">Cnuella takakiae</name>
    <dbReference type="NCBI Taxonomy" id="1302690"/>
    <lineage>
        <taxon>Bacteria</taxon>
        <taxon>Pseudomonadati</taxon>
        <taxon>Bacteroidota</taxon>
        <taxon>Chitinophagia</taxon>
        <taxon>Chitinophagales</taxon>
        <taxon>Chitinophagaceae</taxon>
        <taxon>Cnuella</taxon>
    </lineage>
</organism>
<dbReference type="AlphaFoldDB" id="A0A1M4VKL8"/>
<keyword evidence="4" id="KW-1185">Reference proteome</keyword>
<evidence type="ECO:0000256" key="1">
    <source>
        <dbReference type="SAM" id="SignalP"/>
    </source>
</evidence>
<protein>
    <submittedName>
        <fullName evidence="3">Outer membrane protein beta-barrel domain-containing protein</fullName>
    </submittedName>
</protein>
<feature type="signal peptide" evidence="1">
    <location>
        <begin position="1"/>
        <end position="20"/>
    </location>
</feature>
<reference evidence="3 4" key="1">
    <citation type="submission" date="2016-11" db="EMBL/GenBank/DDBJ databases">
        <authorList>
            <person name="Jaros S."/>
            <person name="Januszkiewicz K."/>
            <person name="Wedrychowicz H."/>
        </authorList>
    </citation>
    <scope>NUCLEOTIDE SEQUENCE [LARGE SCALE GENOMIC DNA]</scope>
    <source>
        <strain evidence="3 4">DSM 26897</strain>
    </source>
</reference>
<dbReference type="OrthoDB" id="947434at2"/>
<accession>A0A1M4VKL8</accession>
<feature type="chain" id="PRO_5013222900" evidence="1">
    <location>
        <begin position="21"/>
        <end position="196"/>
    </location>
</feature>
<evidence type="ECO:0000259" key="2">
    <source>
        <dbReference type="Pfam" id="PF13568"/>
    </source>
</evidence>
<evidence type="ECO:0000313" key="3">
    <source>
        <dbReference type="EMBL" id="SHE69606.1"/>
    </source>
</evidence>
<evidence type="ECO:0000313" key="4">
    <source>
        <dbReference type="Proteomes" id="UP000184368"/>
    </source>
</evidence>
<keyword evidence="1" id="KW-0732">Signal</keyword>
<dbReference type="STRING" id="1302690.BUE76_12205"/>
<dbReference type="Pfam" id="PF13568">
    <property type="entry name" value="OMP_b-brl_2"/>
    <property type="match status" value="1"/>
</dbReference>